<keyword evidence="13" id="KW-1185">Reference proteome</keyword>
<evidence type="ECO:0000256" key="3">
    <source>
        <dbReference type="ARBA" id="ARBA00022617"/>
    </source>
</evidence>
<dbReference type="Proteomes" id="UP000622317">
    <property type="component" value="Unassembled WGS sequence"/>
</dbReference>
<dbReference type="InterPro" id="IPR050597">
    <property type="entry name" value="Cytochrome_c_Oxidase_Subunit"/>
</dbReference>
<dbReference type="EMBL" id="JACYFG010000017">
    <property type="protein sequence ID" value="MBD5779838.1"/>
    <property type="molecule type" value="Genomic_DNA"/>
</dbReference>
<feature type="binding site" description="covalent" evidence="8">
    <location>
        <position position="145"/>
    </location>
    <ligand>
        <name>heme c</name>
        <dbReference type="ChEBI" id="CHEBI:61717"/>
        <label>2</label>
    </ligand>
</feature>
<name>A0A927FAE3_9BACT</name>
<evidence type="ECO:0000256" key="5">
    <source>
        <dbReference type="ARBA" id="ARBA00022764"/>
    </source>
</evidence>
<evidence type="ECO:0000256" key="6">
    <source>
        <dbReference type="ARBA" id="ARBA00022982"/>
    </source>
</evidence>
<evidence type="ECO:0000256" key="10">
    <source>
        <dbReference type="SAM" id="SignalP"/>
    </source>
</evidence>
<feature type="binding site" description="covalent" evidence="8">
    <location>
        <position position="44"/>
    </location>
    <ligand>
        <name>heme c</name>
        <dbReference type="ChEBI" id="CHEBI:61717"/>
        <label>1</label>
    </ligand>
</feature>
<feature type="binding site" description="axial binding residue" evidence="9">
    <location>
        <position position="48"/>
    </location>
    <ligand>
        <name>heme c</name>
        <dbReference type="ChEBI" id="CHEBI:61717"/>
        <label>1</label>
    </ligand>
    <ligandPart>
        <name>Fe</name>
        <dbReference type="ChEBI" id="CHEBI:18248"/>
    </ligandPart>
</feature>
<reference evidence="12" key="1">
    <citation type="submission" date="2020-09" db="EMBL/GenBank/DDBJ databases">
        <title>Pelagicoccus enzymogenes sp. nov. with an EPS production, isolated from marine sediment.</title>
        <authorList>
            <person name="Feng X."/>
        </authorList>
    </citation>
    <scope>NUCLEOTIDE SEQUENCE</scope>
    <source>
        <strain evidence="12">NFK12</strain>
    </source>
</reference>
<gene>
    <name evidence="12" type="ORF">IEN85_10065</name>
</gene>
<evidence type="ECO:0000256" key="8">
    <source>
        <dbReference type="PIRSR" id="PIRSR000005-1"/>
    </source>
</evidence>
<dbReference type="GO" id="GO:0009055">
    <property type="term" value="F:electron transfer activity"/>
    <property type="evidence" value="ECO:0007669"/>
    <property type="project" value="InterPro"/>
</dbReference>
<dbReference type="Gene3D" id="1.10.760.10">
    <property type="entry name" value="Cytochrome c-like domain"/>
    <property type="match status" value="2"/>
</dbReference>
<dbReference type="PIRSF" id="PIRSF000005">
    <property type="entry name" value="Cytochrome_c4"/>
    <property type="match status" value="1"/>
</dbReference>
<feature type="domain" description="Cytochrome c" evidence="11">
    <location>
        <begin position="32"/>
        <end position="119"/>
    </location>
</feature>
<evidence type="ECO:0000256" key="7">
    <source>
        <dbReference type="ARBA" id="ARBA00023004"/>
    </source>
</evidence>
<comment type="caution">
    <text evidence="12">The sequence shown here is derived from an EMBL/GenBank/DDBJ whole genome shotgun (WGS) entry which is preliminary data.</text>
</comment>
<accession>A0A927FAE3</accession>
<dbReference type="PROSITE" id="PS51007">
    <property type="entry name" value="CYTC"/>
    <property type="match status" value="2"/>
</dbReference>
<dbReference type="PANTHER" id="PTHR33751:SF9">
    <property type="entry name" value="CYTOCHROME C4"/>
    <property type="match status" value="1"/>
</dbReference>
<dbReference type="PANTHER" id="PTHR33751">
    <property type="entry name" value="CBB3-TYPE CYTOCHROME C OXIDASE SUBUNIT FIXP"/>
    <property type="match status" value="1"/>
</dbReference>
<feature type="signal peptide" evidence="10">
    <location>
        <begin position="1"/>
        <end position="32"/>
    </location>
</feature>
<protein>
    <submittedName>
        <fullName evidence="12">Cytochrome c</fullName>
    </submittedName>
</protein>
<keyword evidence="3 8" id="KW-0349">Heme</keyword>
<proteinExistence type="predicted"/>
<evidence type="ECO:0000259" key="11">
    <source>
        <dbReference type="PROSITE" id="PS51007"/>
    </source>
</evidence>
<feature type="domain" description="Cytochrome c" evidence="11">
    <location>
        <begin position="130"/>
        <end position="217"/>
    </location>
</feature>
<comment type="subcellular location">
    <subcellularLocation>
        <location evidence="1">Periplasm</location>
    </subcellularLocation>
</comment>
<dbReference type="GO" id="GO:0020037">
    <property type="term" value="F:heme binding"/>
    <property type="evidence" value="ECO:0007669"/>
    <property type="project" value="InterPro"/>
</dbReference>
<keyword evidence="2" id="KW-0813">Transport</keyword>
<dbReference type="SUPFAM" id="SSF46626">
    <property type="entry name" value="Cytochrome c"/>
    <property type="match status" value="2"/>
</dbReference>
<evidence type="ECO:0000256" key="1">
    <source>
        <dbReference type="ARBA" id="ARBA00004418"/>
    </source>
</evidence>
<evidence type="ECO:0000256" key="4">
    <source>
        <dbReference type="ARBA" id="ARBA00022723"/>
    </source>
</evidence>
<feature type="chain" id="PRO_5037679783" evidence="10">
    <location>
        <begin position="33"/>
        <end position="218"/>
    </location>
</feature>
<keyword evidence="10" id="KW-0732">Signal</keyword>
<evidence type="ECO:0000256" key="9">
    <source>
        <dbReference type="PIRSR" id="PIRSR000005-2"/>
    </source>
</evidence>
<dbReference type="Pfam" id="PF00034">
    <property type="entry name" value="Cytochrom_C"/>
    <property type="match status" value="2"/>
</dbReference>
<dbReference type="GO" id="GO:0005506">
    <property type="term" value="F:iron ion binding"/>
    <property type="evidence" value="ECO:0007669"/>
    <property type="project" value="InterPro"/>
</dbReference>
<sequence>MKSIISSLTSKTGLRLAMVGVLASLVSAVSHANDERGKQLYANCVACHQADGSGMKLLNAPAIAGLSEKYIANQIQKFKLGHRGGDPKDATGLQMRPMATLLTSEADIAAVSKYIASMEPKPAEATITDGNAERGKTLYATCQACHQADGSGNDLLNSPSLLNQHDWYLAAQLHKFKEGVRGSNPQDTTGAQMRPMAMMLADEQAVKDVVAYIQSLNK</sequence>
<feature type="binding site" description="axial binding residue" evidence="9">
    <location>
        <position position="146"/>
    </location>
    <ligand>
        <name>heme c</name>
        <dbReference type="ChEBI" id="CHEBI:61717"/>
        <label>2</label>
    </ligand>
    <ligandPart>
        <name>Fe</name>
        <dbReference type="ChEBI" id="CHEBI:18248"/>
    </ligandPart>
</feature>
<comment type="PTM">
    <text evidence="8">Binds 2 heme c groups covalently per subunit.</text>
</comment>
<keyword evidence="4 9" id="KW-0479">Metal-binding</keyword>
<keyword evidence="7 9" id="KW-0408">Iron</keyword>
<feature type="binding site" description="covalent" evidence="8">
    <location>
        <position position="47"/>
    </location>
    <ligand>
        <name>heme c</name>
        <dbReference type="ChEBI" id="CHEBI:61717"/>
        <label>1</label>
    </ligand>
</feature>
<feature type="binding site" description="axial binding residue" evidence="9">
    <location>
        <position position="193"/>
    </location>
    <ligand>
        <name>heme c</name>
        <dbReference type="ChEBI" id="CHEBI:61717"/>
        <label>2</label>
    </ligand>
    <ligandPart>
        <name>Fe</name>
        <dbReference type="ChEBI" id="CHEBI:18248"/>
    </ligandPart>
</feature>
<keyword evidence="5" id="KW-0574">Periplasm</keyword>
<feature type="binding site" description="covalent" evidence="8">
    <location>
        <position position="142"/>
    </location>
    <ligand>
        <name>heme c</name>
        <dbReference type="ChEBI" id="CHEBI:61717"/>
        <label>2</label>
    </ligand>
</feature>
<organism evidence="12 13">
    <name type="scientific">Pelagicoccus enzymogenes</name>
    <dbReference type="NCBI Taxonomy" id="2773457"/>
    <lineage>
        <taxon>Bacteria</taxon>
        <taxon>Pseudomonadati</taxon>
        <taxon>Verrucomicrobiota</taxon>
        <taxon>Opitutia</taxon>
        <taxon>Puniceicoccales</taxon>
        <taxon>Pelagicoccaceae</taxon>
        <taxon>Pelagicoccus</taxon>
    </lineage>
</organism>
<feature type="binding site" description="axial binding residue" evidence="9">
    <location>
        <position position="95"/>
    </location>
    <ligand>
        <name>heme c</name>
        <dbReference type="ChEBI" id="CHEBI:61717"/>
        <label>1</label>
    </ligand>
    <ligandPart>
        <name>Fe</name>
        <dbReference type="ChEBI" id="CHEBI:18248"/>
    </ligandPart>
</feature>
<dbReference type="InterPro" id="IPR024167">
    <property type="entry name" value="Cytochrome_c4-like"/>
</dbReference>
<dbReference type="GO" id="GO:0042597">
    <property type="term" value="C:periplasmic space"/>
    <property type="evidence" value="ECO:0007669"/>
    <property type="project" value="UniProtKB-SubCell"/>
</dbReference>
<dbReference type="InterPro" id="IPR036909">
    <property type="entry name" value="Cyt_c-like_dom_sf"/>
</dbReference>
<dbReference type="AlphaFoldDB" id="A0A927FAE3"/>
<dbReference type="RefSeq" id="WP_191616971.1">
    <property type="nucleotide sequence ID" value="NZ_JACYFG010000017.1"/>
</dbReference>
<dbReference type="InterPro" id="IPR009056">
    <property type="entry name" value="Cyt_c-like_dom"/>
</dbReference>
<evidence type="ECO:0000313" key="13">
    <source>
        <dbReference type="Proteomes" id="UP000622317"/>
    </source>
</evidence>
<evidence type="ECO:0000313" key="12">
    <source>
        <dbReference type="EMBL" id="MBD5779838.1"/>
    </source>
</evidence>
<evidence type="ECO:0000256" key="2">
    <source>
        <dbReference type="ARBA" id="ARBA00022448"/>
    </source>
</evidence>
<keyword evidence="6" id="KW-0249">Electron transport</keyword>